<keyword evidence="2" id="KW-0378">Hydrolase</keyword>
<dbReference type="EMBL" id="CP001687">
    <property type="protein sequence ID" value="ACV11879.1"/>
    <property type="molecule type" value="Genomic_DNA"/>
</dbReference>
<dbReference type="GO" id="GO:0005524">
    <property type="term" value="F:ATP binding"/>
    <property type="evidence" value="ECO:0007669"/>
    <property type="project" value="UniProtKB-KW"/>
</dbReference>
<name>C7NQX5_HALUD</name>
<evidence type="ECO:0000256" key="3">
    <source>
        <dbReference type="ARBA" id="ARBA00022806"/>
    </source>
</evidence>
<reference evidence="9 10" key="1">
    <citation type="journal article" date="2009" name="Stand. Genomic Sci.">
        <title>Complete genome sequence of Halorhabdus utahensis type strain (AX-2).</title>
        <authorList>
            <person name="Anderson I."/>
            <person name="Tindall B.J."/>
            <person name="Pomrenke H."/>
            <person name="Goker M."/>
            <person name="Lapidus A."/>
            <person name="Nolan M."/>
            <person name="Copeland A."/>
            <person name="Glavina Del Rio T."/>
            <person name="Chen F."/>
            <person name="Tice H."/>
            <person name="Cheng J.F."/>
            <person name="Lucas S."/>
            <person name="Chertkov O."/>
            <person name="Bruce D."/>
            <person name="Brettin T."/>
            <person name="Detter J.C."/>
            <person name="Han C."/>
            <person name="Goodwin L."/>
            <person name="Land M."/>
            <person name="Hauser L."/>
            <person name="Chang Y.J."/>
            <person name="Jeffries C.D."/>
            <person name="Pitluck S."/>
            <person name="Pati A."/>
            <person name="Mavromatis K."/>
            <person name="Ivanova N."/>
            <person name="Ovchinnikova G."/>
            <person name="Chen A."/>
            <person name="Palaniappan K."/>
            <person name="Chain P."/>
            <person name="Rohde M."/>
            <person name="Bristow J."/>
            <person name="Eisen J.A."/>
            <person name="Markowitz V."/>
            <person name="Hugenholtz P."/>
            <person name="Kyrpides N.C."/>
            <person name="Klenk H.P."/>
        </authorList>
    </citation>
    <scope>NUCLEOTIDE SEQUENCE [LARGE SCALE GENOMIC DNA]</scope>
    <source>
        <strain evidence="10">DSM 12940 / JCM 11049 / AX-2</strain>
    </source>
</reference>
<evidence type="ECO:0000313" key="9">
    <source>
        <dbReference type="EMBL" id="ACV11879.1"/>
    </source>
</evidence>
<dbReference type="SUPFAM" id="SSF52540">
    <property type="entry name" value="P-loop containing nucleoside triphosphate hydrolases"/>
    <property type="match status" value="2"/>
</dbReference>
<dbReference type="InterPro" id="IPR027417">
    <property type="entry name" value="P-loop_NTPase"/>
</dbReference>
<dbReference type="SMART" id="SM00487">
    <property type="entry name" value="DEXDc"/>
    <property type="match status" value="1"/>
</dbReference>
<dbReference type="PANTHER" id="PTHR45766">
    <property type="entry name" value="DNA ANNEALING HELICASE AND ENDONUCLEASE ZRANB3 FAMILY MEMBER"/>
    <property type="match status" value="1"/>
</dbReference>
<dbReference type="PROSITE" id="PS51194">
    <property type="entry name" value="HELICASE_CTER"/>
    <property type="match status" value="1"/>
</dbReference>
<keyword evidence="4" id="KW-0067">ATP-binding</keyword>
<dbReference type="STRING" id="519442.Huta_1706"/>
<dbReference type="SMART" id="SM00490">
    <property type="entry name" value="HELICc"/>
    <property type="match status" value="1"/>
</dbReference>
<feature type="domain" description="Helicase ATP-binding" evidence="7">
    <location>
        <begin position="109"/>
        <end position="287"/>
    </location>
</feature>
<dbReference type="KEGG" id="hut:Huta_1706"/>
<dbReference type="PANTHER" id="PTHR45766:SF6">
    <property type="entry name" value="SWI_SNF-RELATED MATRIX-ASSOCIATED ACTIN-DEPENDENT REGULATOR OF CHROMATIN SUBFAMILY A-LIKE PROTEIN 1"/>
    <property type="match status" value="1"/>
</dbReference>
<evidence type="ECO:0000256" key="4">
    <source>
        <dbReference type="ARBA" id="ARBA00022840"/>
    </source>
</evidence>
<keyword evidence="5" id="KW-0175">Coiled coil</keyword>
<dbReference type="InterPro" id="IPR001650">
    <property type="entry name" value="Helicase_C-like"/>
</dbReference>
<dbReference type="PROSITE" id="PS51192">
    <property type="entry name" value="HELICASE_ATP_BIND_1"/>
    <property type="match status" value="1"/>
</dbReference>
<evidence type="ECO:0000256" key="2">
    <source>
        <dbReference type="ARBA" id="ARBA00022801"/>
    </source>
</evidence>
<dbReference type="InterPro" id="IPR038718">
    <property type="entry name" value="SNF2-like_sf"/>
</dbReference>
<keyword evidence="3 9" id="KW-0347">Helicase</keyword>
<evidence type="ECO:0000256" key="5">
    <source>
        <dbReference type="SAM" id="Coils"/>
    </source>
</evidence>
<keyword evidence="10" id="KW-1185">Reference proteome</keyword>
<protein>
    <submittedName>
        <fullName evidence="9">Helicase domain protein</fullName>
    </submittedName>
</protein>
<dbReference type="OrthoDB" id="6396at2157"/>
<dbReference type="Proteomes" id="UP000002071">
    <property type="component" value="Chromosome"/>
</dbReference>
<feature type="compositionally biased region" description="Acidic residues" evidence="6">
    <location>
        <begin position="402"/>
        <end position="412"/>
    </location>
</feature>
<dbReference type="Gene3D" id="3.40.50.300">
    <property type="entry name" value="P-loop containing nucleotide triphosphate hydrolases"/>
    <property type="match status" value="1"/>
</dbReference>
<evidence type="ECO:0000313" key="10">
    <source>
        <dbReference type="Proteomes" id="UP000002071"/>
    </source>
</evidence>
<dbReference type="GO" id="GO:0016787">
    <property type="term" value="F:hydrolase activity"/>
    <property type="evidence" value="ECO:0007669"/>
    <property type="project" value="UniProtKB-KW"/>
</dbReference>
<feature type="region of interest" description="Disordered" evidence="6">
    <location>
        <begin position="402"/>
        <end position="438"/>
    </location>
</feature>
<dbReference type="GO" id="GO:0140097">
    <property type="term" value="F:catalytic activity, acting on DNA"/>
    <property type="evidence" value="ECO:0007669"/>
    <property type="project" value="UniProtKB-ARBA"/>
</dbReference>
<dbReference type="InterPro" id="IPR049730">
    <property type="entry name" value="SNF2/RAD54-like_C"/>
</dbReference>
<evidence type="ECO:0000256" key="6">
    <source>
        <dbReference type="SAM" id="MobiDB-lite"/>
    </source>
</evidence>
<evidence type="ECO:0000259" key="8">
    <source>
        <dbReference type="PROSITE" id="PS51194"/>
    </source>
</evidence>
<dbReference type="InterPro" id="IPR057342">
    <property type="entry name" value="DEXDc_RapA"/>
</dbReference>
<feature type="coiled-coil region" evidence="5">
    <location>
        <begin position="860"/>
        <end position="922"/>
    </location>
</feature>
<organism evidence="9 10">
    <name type="scientific">Halorhabdus utahensis (strain DSM 12940 / JCM 11049 / AX-2)</name>
    <dbReference type="NCBI Taxonomy" id="519442"/>
    <lineage>
        <taxon>Archaea</taxon>
        <taxon>Methanobacteriati</taxon>
        <taxon>Methanobacteriota</taxon>
        <taxon>Stenosarchaea group</taxon>
        <taxon>Halobacteria</taxon>
        <taxon>Halobacteriales</taxon>
        <taxon>Haloarculaceae</taxon>
        <taxon>Halorhabdus</taxon>
    </lineage>
</organism>
<evidence type="ECO:0000256" key="1">
    <source>
        <dbReference type="ARBA" id="ARBA00022741"/>
    </source>
</evidence>
<accession>C7NQX5</accession>
<proteinExistence type="predicted"/>
<dbReference type="Gene3D" id="3.40.50.10810">
    <property type="entry name" value="Tandem AAA-ATPase domain"/>
    <property type="match status" value="1"/>
</dbReference>
<dbReference type="eggNOG" id="arCOG00871">
    <property type="taxonomic scope" value="Archaea"/>
</dbReference>
<dbReference type="GO" id="GO:0004386">
    <property type="term" value="F:helicase activity"/>
    <property type="evidence" value="ECO:0007669"/>
    <property type="project" value="UniProtKB-KW"/>
</dbReference>
<feature type="domain" description="Helicase C-terminal" evidence="8">
    <location>
        <begin position="485"/>
        <end position="645"/>
    </location>
</feature>
<evidence type="ECO:0000259" key="7">
    <source>
        <dbReference type="PROSITE" id="PS51192"/>
    </source>
</evidence>
<dbReference type="Pfam" id="PF00176">
    <property type="entry name" value="SNF2-rel_dom"/>
    <property type="match status" value="1"/>
</dbReference>
<dbReference type="AlphaFoldDB" id="C7NQX5"/>
<dbReference type="CDD" id="cd18011">
    <property type="entry name" value="DEXDc_RapA"/>
    <property type="match status" value="1"/>
</dbReference>
<sequence>MSAEPSQLLPGTVIRNRNRLWRVDAVDGKKITATALDGPTTTHRFYAPIENITEGSLPEPDAENMGNPQFQDLLIQANRLSMLHGTAPLMSLQRSRVIPTEYQLTPVVMGLDMPAVRLLLADDVGLGKTIEAGLITSELLARNRAERILIVTPANLRDQWREAFEHFFHIDAQITDRRNRRAMEKEVPPGTSVWEYYSKHIVSIDYAKQAHIHNQIRSQDWDMVIIDEAHQAARPHTASAGQAPSKLRWEFAKAITEDATHALLLTATPHNGYTDSFASLLRMVNSDIVAGDAHNPSINQELAKRHVVQRRRKDVEEWFGDDNENPFPERDQATVDVTPTEYEKTAYDAVRDYGDTLVEAAKEAENRNVAQWTVVHFLKRALSSPEALRRSLENRQDKLDERLEELDDDGVSEGENAGVSEELAKANALDSDPGEDYSEAELGERVERVVSGDRAAIEMELDALEETLAAADKVTPTRDSKLQKLLDQTLPARFNSGGTIIFTKYIDTLEYLEEGIEEFLEENHPDVELYTLHGKLNTAERDERFEQFADADRGVLVSTDVISEGMNLQYAANQVIHYELPWNPNRLEQRNGRVDRYGQKRDKVFIRTMVVDDPMDRTVLTKLIKKAQEIRSQYGFSPPYLGDDEGIMQLLDADDLQTVMPQQTLGDFSDGKSTDEQESAFDQEVLERIEDESFYDHSEVDLKEVQERQKETQELLGGPDALENFVKSGLDLFGCVFEPKVDGTYEIRVTSDELRGQDIQEAYERVTFNPKRAAEDADIEMLDIAHPLVQRLIESVKEVALTSDDRYGRTAMRGTEVVDETVALYTWKVRYFAHTGDNPTVMEELLQTALPLYGDGALSADELNRLREAEATAANRTEQEWKRDLENAIDHEDKEHVITRRADDRREQIEEERSRMREKLEDAGYGKSMGGIDNLSVASKDLLTVGLYYPYQ</sequence>
<dbReference type="InterPro" id="IPR014001">
    <property type="entry name" value="Helicase_ATP-bd"/>
</dbReference>
<keyword evidence="1" id="KW-0547">Nucleotide-binding</keyword>
<dbReference type="HOGENOM" id="CLU_009866_1_0_2"/>
<gene>
    <name evidence="9" type="ordered locus">Huta_1706</name>
</gene>
<dbReference type="InterPro" id="IPR000330">
    <property type="entry name" value="SNF2_N"/>
</dbReference>
<dbReference type="CDD" id="cd18793">
    <property type="entry name" value="SF2_C_SNF"/>
    <property type="match status" value="1"/>
</dbReference>
<dbReference type="Pfam" id="PF00271">
    <property type="entry name" value="Helicase_C"/>
    <property type="match status" value="1"/>
</dbReference>